<organism evidence="3 4">
    <name type="scientific">Streptomyces broussonetiae</name>
    <dbReference type="NCBI Taxonomy" id="2686304"/>
    <lineage>
        <taxon>Bacteria</taxon>
        <taxon>Bacillati</taxon>
        <taxon>Actinomycetota</taxon>
        <taxon>Actinomycetes</taxon>
        <taxon>Kitasatosporales</taxon>
        <taxon>Streptomycetaceae</taxon>
        <taxon>Streptomyces</taxon>
    </lineage>
</organism>
<accession>A0ABV5EHI1</accession>
<proteinExistence type="predicted"/>
<evidence type="ECO:0000256" key="1">
    <source>
        <dbReference type="SAM" id="MobiDB-lite"/>
    </source>
</evidence>
<feature type="signal peptide" evidence="2">
    <location>
        <begin position="1"/>
        <end position="25"/>
    </location>
</feature>
<sequence length="192" mass="19608">MSTWITTASGRALAAVTMAAGLALATTSCSSPGTDRTAPAAAGSPAGGSAAPSQQPEAPAAPLAELIGHHGLVLSITSAQRDPAGYLTVRGQMRNDGSETTAIPAALRGNEREVLRNGSSLAGATLVDYAQGKRYYVLRDTEGRPLTTTGISSLKAKERVTVFMQFPAPPASTTTVGLQLPTFDTANLRIAG</sequence>
<dbReference type="RefSeq" id="WP_376734873.1">
    <property type="nucleotide sequence ID" value="NZ_JAYMRP010000029.1"/>
</dbReference>
<gene>
    <name evidence="3" type="ORF">VSS16_26895</name>
</gene>
<feature type="chain" id="PRO_5047459159" description="Secreted protein" evidence="2">
    <location>
        <begin position="26"/>
        <end position="192"/>
    </location>
</feature>
<keyword evidence="4" id="KW-1185">Reference proteome</keyword>
<dbReference type="EMBL" id="JAYMRP010000029">
    <property type="protein sequence ID" value="MFB8776324.1"/>
    <property type="molecule type" value="Genomic_DNA"/>
</dbReference>
<name>A0ABV5EHI1_9ACTN</name>
<feature type="region of interest" description="Disordered" evidence="1">
    <location>
        <begin position="28"/>
        <end position="58"/>
    </location>
</feature>
<evidence type="ECO:0008006" key="5">
    <source>
        <dbReference type="Google" id="ProtNLM"/>
    </source>
</evidence>
<evidence type="ECO:0000313" key="3">
    <source>
        <dbReference type="EMBL" id="MFB8776324.1"/>
    </source>
</evidence>
<protein>
    <recommendedName>
        <fullName evidence="5">Secreted protein</fullName>
    </recommendedName>
</protein>
<feature type="compositionally biased region" description="Low complexity" evidence="1">
    <location>
        <begin position="38"/>
        <end position="58"/>
    </location>
</feature>
<keyword evidence="2" id="KW-0732">Signal</keyword>
<comment type="caution">
    <text evidence="3">The sequence shown here is derived from an EMBL/GenBank/DDBJ whole genome shotgun (WGS) entry which is preliminary data.</text>
</comment>
<reference evidence="3 4" key="1">
    <citation type="submission" date="2024-01" db="EMBL/GenBank/DDBJ databases">
        <title>Genome mining of biosynthetic gene clusters to explore secondary metabolites of Streptomyces sp.</title>
        <authorList>
            <person name="Baig A."/>
            <person name="Ajitkumar Shintre N."/>
            <person name="Kumar H."/>
            <person name="Anbarasu A."/>
            <person name="Ramaiah S."/>
        </authorList>
    </citation>
    <scope>NUCLEOTIDE SEQUENCE [LARGE SCALE GENOMIC DNA]</scope>
    <source>
        <strain evidence="3 4">A57</strain>
    </source>
</reference>
<dbReference type="Proteomes" id="UP001585080">
    <property type="component" value="Unassembled WGS sequence"/>
</dbReference>
<evidence type="ECO:0000313" key="4">
    <source>
        <dbReference type="Proteomes" id="UP001585080"/>
    </source>
</evidence>
<evidence type="ECO:0000256" key="2">
    <source>
        <dbReference type="SAM" id="SignalP"/>
    </source>
</evidence>